<evidence type="ECO:0000256" key="1">
    <source>
        <dbReference type="ARBA" id="ARBA00022679"/>
    </source>
</evidence>
<dbReference type="AlphaFoldDB" id="A0AAV6WTK0"/>
<reference evidence="3" key="1">
    <citation type="submission" date="2019-10" db="EMBL/GenBank/DDBJ databases">
        <authorList>
            <person name="Zhang R."/>
            <person name="Pan Y."/>
            <person name="Wang J."/>
            <person name="Ma R."/>
            <person name="Yu S."/>
        </authorList>
    </citation>
    <scope>NUCLEOTIDE SEQUENCE</scope>
    <source>
        <strain evidence="3">LA-IB0</strain>
        <tissue evidence="3">Leaf</tissue>
    </source>
</reference>
<name>A0AAV6WTK0_9LAMI</name>
<keyword evidence="1 2" id="KW-0808">Transferase</keyword>
<evidence type="ECO:0000313" key="4">
    <source>
        <dbReference type="Proteomes" id="UP000826271"/>
    </source>
</evidence>
<dbReference type="EC" id="2.5.1.-" evidence="2"/>
<dbReference type="GO" id="GO:0009409">
    <property type="term" value="P:response to cold"/>
    <property type="evidence" value="ECO:0007669"/>
    <property type="project" value="TreeGrafter"/>
</dbReference>
<dbReference type="PROSITE" id="PS01066">
    <property type="entry name" value="UPP_SYNTHASE"/>
    <property type="match status" value="1"/>
</dbReference>
<comment type="caution">
    <text evidence="3">The sequence shown here is derived from an EMBL/GenBank/DDBJ whole genome shotgun (WGS) entry which is preliminary data.</text>
</comment>
<dbReference type="GO" id="GO:0009570">
    <property type="term" value="C:chloroplast stroma"/>
    <property type="evidence" value="ECO:0007669"/>
    <property type="project" value="TreeGrafter"/>
</dbReference>
<dbReference type="GO" id="GO:0000287">
    <property type="term" value="F:magnesium ion binding"/>
    <property type="evidence" value="ECO:0007669"/>
    <property type="project" value="UniProtKB-ARBA"/>
</dbReference>
<dbReference type="InterPro" id="IPR001441">
    <property type="entry name" value="UPP_synth-like"/>
</dbReference>
<dbReference type="Gene3D" id="3.40.1180.10">
    <property type="entry name" value="Decaprenyl diphosphate synthase-like"/>
    <property type="match status" value="1"/>
</dbReference>
<dbReference type="NCBIfam" id="TIGR00055">
    <property type="entry name" value="uppS"/>
    <property type="match status" value="1"/>
</dbReference>
<sequence length="154" mass="17756">MFCDRHNLRFSIIGDKSRLPQPLQIAISSAEESSKTKRGTHFVMALSYSGRHDIIEASKKISSKVEHGILQATDINESTFGKLLQTNTITEFPNPDLLIRTSGELRMSNFMLWQLAYTEFYFSNKLFPDFKEADFTEALSTFERRQRCYGGRMK</sequence>
<evidence type="ECO:0000256" key="2">
    <source>
        <dbReference type="RuleBase" id="RU363018"/>
    </source>
</evidence>
<dbReference type="SUPFAM" id="SSF64005">
    <property type="entry name" value="Undecaprenyl diphosphate synthase"/>
    <property type="match status" value="1"/>
</dbReference>
<keyword evidence="4" id="KW-1185">Reference proteome</keyword>
<dbReference type="PANTHER" id="PTHR10291">
    <property type="entry name" value="DEHYDRODOLICHYL DIPHOSPHATE SYNTHASE FAMILY MEMBER"/>
    <property type="match status" value="1"/>
</dbReference>
<dbReference type="PANTHER" id="PTHR10291:SF45">
    <property type="entry name" value="ALKYL TRANSFERASE"/>
    <property type="match status" value="1"/>
</dbReference>
<accession>A0AAV6WTK0</accession>
<organism evidence="3 4">
    <name type="scientific">Buddleja alternifolia</name>
    <dbReference type="NCBI Taxonomy" id="168488"/>
    <lineage>
        <taxon>Eukaryota</taxon>
        <taxon>Viridiplantae</taxon>
        <taxon>Streptophyta</taxon>
        <taxon>Embryophyta</taxon>
        <taxon>Tracheophyta</taxon>
        <taxon>Spermatophyta</taxon>
        <taxon>Magnoliopsida</taxon>
        <taxon>eudicotyledons</taxon>
        <taxon>Gunneridae</taxon>
        <taxon>Pentapetalae</taxon>
        <taxon>asterids</taxon>
        <taxon>lamiids</taxon>
        <taxon>Lamiales</taxon>
        <taxon>Scrophulariaceae</taxon>
        <taxon>Buddlejeae</taxon>
        <taxon>Buddleja</taxon>
    </lineage>
</organism>
<dbReference type="InterPro" id="IPR018520">
    <property type="entry name" value="UPP_synth-like_CS"/>
</dbReference>
<comment type="similarity">
    <text evidence="2">Belongs to the UPP synthase family.</text>
</comment>
<protein>
    <recommendedName>
        <fullName evidence="2">Alkyl transferase</fullName>
        <ecNumber evidence="2">2.5.1.-</ecNumber>
    </recommendedName>
</protein>
<dbReference type="InterPro" id="IPR036424">
    <property type="entry name" value="UPP_synth-like_sf"/>
</dbReference>
<evidence type="ECO:0000313" key="3">
    <source>
        <dbReference type="EMBL" id="KAG8370937.1"/>
    </source>
</evidence>
<gene>
    <name evidence="3" type="ORF">BUALT_Bualt13G0035200</name>
</gene>
<proteinExistence type="inferred from homology"/>
<dbReference type="GO" id="GO:0016094">
    <property type="term" value="P:polyprenol biosynthetic process"/>
    <property type="evidence" value="ECO:0007669"/>
    <property type="project" value="TreeGrafter"/>
</dbReference>
<dbReference type="GO" id="GO:0045547">
    <property type="term" value="F:ditrans,polycis-polyprenyl diphosphate synthase [(2E,6E)-farnesyl diphosphate specific] activity"/>
    <property type="evidence" value="ECO:0007669"/>
    <property type="project" value="TreeGrafter"/>
</dbReference>
<dbReference type="GO" id="GO:0009668">
    <property type="term" value="P:plastid membrane organization"/>
    <property type="evidence" value="ECO:0007669"/>
    <property type="project" value="TreeGrafter"/>
</dbReference>
<dbReference type="Pfam" id="PF01255">
    <property type="entry name" value="Prenyltransf"/>
    <property type="match status" value="1"/>
</dbReference>
<dbReference type="Proteomes" id="UP000826271">
    <property type="component" value="Unassembled WGS sequence"/>
</dbReference>
<dbReference type="CDD" id="cd00475">
    <property type="entry name" value="Cis_IPPS"/>
    <property type="match status" value="1"/>
</dbReference>
<dbReference type="EMBL" id="WHWC01000013">
    <property type="protein sequence ID" value="KAG8370937.1"/>
    <property type="molecule type" value="Genomic_DNA"/>
</dbReference>